<dbReference type="InterPro" id="IPR006311">
    <property type="entry name" value="TAT_signal"/>
</dbReference>
<dbReference type="PROSITE" id="PS51257">
    <property type="entry name" value="PROKAR_LIPOPROTEIN"/>
    <property type="match status" value="1"/>
</dbReference>
<evidence type="ECO:0000256" key="5">
    <source>
        <dbReference type="SAM" id="MobiDB-lite"/>
    </source>
</evidence>
<dbReference type="RefSeq" id="WP_244387425.1">
    <property type="nucleotide sequence ID" value="NZ_AP025564.1"/>
</dbReference>
<dbReference type="Gene3D" id="3.50.50.60">
    <property type="entry name" value="FAD/NAD(P)-binding domain"/>
    <property type="match status" value="2"/>
</dbReference>
<dbReference type="EMBL" id="AP025564">
    <property type="protein sequence ID" value="BDE97956.1"/>
    <property type="molecule type" value="Genomic_DNA"/>
</dbReference>
<dbReference type="SUPFAM" id="SSF56425">
    <property type="entry name" value="Succinate dehydrogenase/fumarate reductase flavoprotein, catalytic domain"/>
    <property type="match status" value="1"/>
</dbReference>
<dbReference type="Pfam" id="PF00890">
    <property type="entry name" value="FAD_binding_2"/>
    <property type="match status" value="1"/>
</dbReference>
<dbReference type="PROSITE" id="PS51318">
    <property type="entry name" value="TAT"/>
    <property type="match status" value="1"/>
</dbReference>
<dbReference type="PANTHER" id="PTHR43400:SF7">
    <property type="entry name" value="FAD-DEPENDENT OXIDOREDUCTASE 2 FAD BINDING DOMAIN-CONTAINING PROTEIN"/>
    <property type="match status" value="1"/>
</dbReference>
<dbReference type="Gene3D" id="3.90.700.10">
    <property type="entry name" value="Succinate dehydrogenase/fumarate reductase flavoprotein, catalytic domain"/>
    <property type="match status" value="1"/>
</dbReference>
<name>A0ABN6MIX5_9ACTN</name>
<evidence type="ECO:0000259" key="6">
    <source>
        <dbReference type="Pfam" id="PF00890"/>
    </source>
</evidence>
<keyword evidence="2" id="KW-0285">Flavoprotein</keyword>
<accession>A0ABN6MIX5</accession>
<evidence type="ECO:0000256" key="1">
    <source>
        <dbReference type="ARBA" id="ARBA00001974"/>
    </source>
</evidence>
<comment type="cofactor">
    <cofactor evidence="1">
        <name>FAD</name>
        <dbReference type="ChEBI" id="CHEBI:57692"/>
    </cofactor>
</comment>
<dbReference type="InterPro" id="IPR003953">
    <property type="entry name" value="FAD-dep_OxRdtase_2_FAD-bd"/>
</dbReference>
<organism evidence="7 8">
    <name type="scientific">Raoultibacter timonensis</name>
    <dbReference type="NCBI Taxonomy" id="1907662"/>
    <lineage>
        <taxon>Bacteria</taxon>
        <taxon>Bacillati</taxon>
        <taxon>Actinomycetota</taxon>
        <taxon>Coriobacteriia</taxon>
        <taxon>Eggerthellales</taxon>
        <taxon>Eggerthellaceae</taxon>
        <taxon>Raoultibacter</taxon>
    </lineage>
</organism>
<sequence length="583" mass="61261">MGTISRRSFIRGAGLGALGIAGAGALSACSPSSEEGSSTKANSTASASESTASWRTPPSDIPESDIVDTYDCDVLVIGLGHAGCCALRAAAEAGAVAFGMDTAAQDAWSFQGFQMGHINSSYLKSVGVPEVDTIEFVNDWQLRSNNRSNPALIMNYAKNCGATFDWIFDNLSEDDYKSFSVRCLSENGPHMREFGGMKSWVGTATAGDGMLEAALKRCVDAAEKSGGQVLFETKGVQLVTDADGAVIGAIGEGPQGYVKVNTSKGVIIATGGFGSNEEMREDLLYEIKQTMGANDAMANMMDRDGSGIQMGYWAGGRLDPCMGTMDGAYWYPCDSPTDPLGATAALWINADGYRYSNEGFGSTEIMALPGARQPDGMIVTVFDSNVEELLEVQAFGHMGFDTTLGYDALHETMDKAYAGGPNGSADGEEAAETEAGANKAMGAGAVVYAADDYETLGGYLGYEGEALENFVASIERYNELCEQGSDEDFGKDPSLMIPVNKPPYYAYGGTKAVGVLMVTVGGLLIDQNGAVLGEDYRPIKGLYAAGNASGGRFGWQYFTSIAGQSLTIAHTLGKLTGEYVATS</sequence>
<evidence type="ECO:0000256" key="3">
    <source>
        <dbReference type="ARBA" id="ARBA00022827"/>
    </source>
</evidence>
<evidence type="ECO:0000313" key="7">
    <source>
        <dbReference type="EMBL" id="BDE97956.1"/>
    </source>
</evidence>
<keyword evidence="3" id="KW-0274">FAD</keyword>
<dbReference type="SUPFAM" id="SSF51905">
    <property type="entry name" value="FAD/NAD(P)-binding domain"/>
    <property type="match status" value="1"/>
</dbReference>
<keyword evidence="8" id="KW-1185">Reference proteome</keyword>
<gene>
    <name evidence="7" type="ORF">CE91St30_32890</name>
</gene>
<dbReference type="InterPro" id="IPR036188">
    <property type="entry name" value="FAD/NAD-bd_sf"/>
</dbReference>
<dbReference type="Proteomes" id="UP001320544">
    <property type="component" value="Chromosome"/>
</dbReference>
<evidence type="ECO:0000313" key="8">
    <source>
        <dbReference type="Proteomes" id="UP001320544"/>
    </source>
</evidence>
<dbReference type="InterPro" id="IPR050315">
    <property type="entry name" value="FAD-oxidoreductase_2"/>
</dbReference>
<evidence type="ECO:0000256" key="4">
    <source>
        <dbReference type="ARBA" id="ARBA00023002"/>
    </source>
</evidence>
<dbReference type="PANTHER" id="PTHR43400">
    <property type="entry name" value="FUMARATE REDUCTASE"/>
    <property type="match status" value="1"/>
</dbReference>
<protein>
    <recommendedName>
        <fullName evidence="6">FAD-dependent oxidoreductase 2 FAD-binding domain-containing protein</fullName>
    </recommendedName>
</protein>
<feature type="compositionally biased region" description="Low complexity" evidence="5">
    <location>
        <begin position="32"/>
        <end position="56"/>
    </location>
</feature>
<proteinExistence type="predicted"/>
<feature type="domain" description="FAD-dependent oxidoreductase 2 FAD-binding" evidence="6">
    <location>
        <begin position="73"/>
        <end position="555"/>
    </location>
</feature>
<feature type="region of interest" description="Disordered" evidence="5">
    <location>
        <begin position="32"/>
        <end position="62"/>
    </location>
</feature>
<evidence type="ECO:0000256" key="2">
    <source>
        <dbReference type="ARBA" id="ARBA00022630"/>
    </source>
</evidence>
<keyword evidence="4" id="KW-0560">Oxidoreductase</keyword>
<dbReference type="InterPro" id="IPR027477">
    <property type="entry name" value="Succ_DH/fumarate_Rdtase_cat_sf"/>
</dbReference>
<reference evidence="7 8" key="1">
    <citation type="submission" date="2022-01" db="EMBL/GenBank/DDBJ databases">
        <title>Novel bile acid biosynthetic pathways are enriched in the microbiome of centenarians.</title>
        <authorList>
            <person name="Sato Y."/>
            <person name="Atarashi K."/>
            <person name="Plichta R.D."/>
            <person name="Arai Y."/>
            <person name="Sasajima S."/>
            <person name="Kearney M.S."/>
            <person name="Suda W."/>
            <person name="Takeshita K."/>
            <person name="Sasaki T."/>
            <person name="Okamoto S."/>
            <person name="Skelly N.A."/>
            <person name="Okamura Y."/>
            <person name="Vlamakis H."/>
            <person name="Li Y."/>
            <person name="Tanoue T."/>
            <person name="Takei H."/>
            <person name="Nittono H."/>
            <person name="Narushima S."/>
            <person name="Irie J."/>
            <person name="Itoh H."/>
            <person name="Moriya K."/>
            <person name="Sugiura Y."/>
            <person name="Suematsu M."/>
            <person name="Moritoki N."/>
            <person name="Shibata S."/>
            <person name="Littman R.D."/>
            <person name="Fischbach A.M."/>
            <person name="Uwamino Y."/>
            <person name="Inoue T."/>
            <person name="Honda A."/>
            <person name="Hattori M."/>
            <person name="Murai T."/>
            <person name="Xavier J.R."/>
            <person name="Hirose N."/>
            <person name="Honda K."/>
        </authorList>
    </citation>
    <scope>NUCLEOTIDE SEQUENCE [LARGE SCALE GENOMIC DNA]</scope>
    <source>
        <strain evidence="7 8">CE91-St30</strain>
    </source>
</reference>